<feature type="compositionally biased region" description="Polar residues" evidence="1">
    <location>
        <begin position="363"/>
        <end position="373"/>
    </location>
</feature>
<feature type="region of interest" description="Disordered" evidence="1">
    <location>
        <begin position="891"/>
        <end position="912"/>
    </location>
</feature>
<evidence type="ECO:0000313" key="3">
    <source>
        <dbReference type="Proteomes" id="UP000419144"/>
    </source>
</evidence>
<sequence length="1247" mass="131679">MCSSTSMDTSFGSDASSAEMPAVAPATNPRAHRSRQPTLPWVDLSSLPKMYSTSENLLSNCKSLVQGSPPYSSVMESLVTPLVIMGSTTALSATLSEESEELDISTTAYVKDVDADKVNITQNHGHEHRTSCSTLLEGLGNNSGSASEAAANRIHAELNPSLPVSVPQQEPKQETASSESPMAATTSSFGEVGGATAVTQHCDSNRSMSSRESKVEDVLVIPCPPLLRSQFTSKKTRDAELNDQQFSRKSLDMPSFHSMRVAFSFSAGAAERQSSFPSPPAAASSSGLCSLPSLALKHGSQRFPNFLHHQLMQQQRQRKRTSSSQDYTVAPVAVASSDLALSSSTGTRASVGKLRPRSPGPNAGSSDSGGQRPSSRRSTGRRCLLPPSPPLEPFSPSHRNATNAHPTLTSSPTLSSLPQAEVHEAIAISADSKCVSGDHKSGPDSTTIFPINLPPTDGLAIGLSSPGATAGMPCRPQLQSLPQGLLSPTLRALPKGWASPSFIRSLHSPASSATGNDSQSVNPRMNAALVDLDVVARSAPPTSAGCADSALTPTDEHATEAQRESARLRPLEANLCALFSGSAYADGRSSAELGVLRVLPVTRTFLHPAAVKAAVAATTTPSTFRHSLLPEGPLPGTRPSSGTDGIRCDVIRRCSKEAAVAPLPIFVVPTGNVKAEAWASSTSVSVCSTSLQNPLRQMTPTSSNPQQQQQQHCNDNVINTNSSSDSTDGKCDTAACRINDVVDTNKVAYDRASGPRIVAGDAGMGTAPSPISEVRTTSDLKNRNDAVIIEKAIVSSVGITSSMSPAPLPPKTTVIGLQKGPFRFYSVLQRNEDHRGRSTLLSLNSSISSSAEAGEGWTAMSNEAEAVVNGSLCSHGRVPGTERHVLRTPLQKSAGAAEAKNASSKSERFKEAHKRCSRQRGHCKEWAGECLRESSLASALTSHTSRKELWTGLQLPRSTVAGNVSFTNTAGQRLYPICSLKRRSGHETGMRHMNSDMCFGTFIPSVDSFRSFLEDHQSSFYLVTATNDRTGASGKQSTSPNYASLYVRHEHSKLGGSSRDNGQGKRESRGIDWDVASTASRQCCVAHDQYAPLVRNHSSQSNSSHHTLPSCTSILSSAFEGAVSPGPSETARPQQGAVAAKGHSSKRVQSLASLPTSTSTVTSRCSKEETLPLDGSAERCKSQERARCGSSGASRLPARAASPSDRQAFGQNVPQQLSSSESPKRPEISCPSDAAPKAVLRGPPSNQ</sequence>
<accession>A0A640KEM0</accession>
<feature type="region of interest" description="Disordered" evidence="1">
    <location>
        <begin position="1050"/>
        <end position="1069"/>
    </location>
</feature>
<feature type="region of interest" description="Disordered" evidence="1">
    <location>
        <begin position="160"/>
        <end position="191"/>
    </location>
</feature>
<evidence type="ECO:0000313" key="2">
    <source>
        <dbReference type="EMBL" id="GET88160.1"/>
    </source>
</evidence>
<feature type="compositionally biased region" description="Polar residues" evidence="1">
    <location>
        <begin position="166"/>
        <end position="189"/>
    </location>
</feature>
<feature type="compositionally biased region" description="Polar residues" evidence="1">
    <location>
        <begin position="712"/>
        <end position="726"/>
    </location>
</feature>
<feature type="compositionally biased region" description="Polar residues" evidence="1">
    <location>
        <begin position="1"/>
        <end position="16"/>
    </location>
</feature>
<dbReference type="VEuPathDB" id="TriTrypDB:LtaPh_2010000"/>
<comment type="caution">
    <text evidence="2">The sequence shown here is derived from an EMBL/GenBank/DDBJ whole genome shotgun (WGS) entry which is preliminary data.</text>
</comment>
<organism evidence="2 3">
    <name type="scientific">Leishmania tarentolae</name>
    <name type="common">Sauroleishmania tarentolae</name>
    <dbReference type="NCBI Taxonomy" id="5689"/>
    <lineage>
        <taxon>Eukaryota</taxon>
        <taxon>Discoba</taxon>
        <taxon>Euglenozoa</taxon>
        <taxon>Kinetoplastea</taxon>
        <taxon>Metakinetoplastina</taxon>
        <taxon>Trypanosomatida</taxon>
        <taxon>Trypanosomatidae</taxon>
        <taxon>Leishmaniinae</taxon>
        <taxon>Leishmania</taxon>
        <taxon>lizard Leishmania</taxon>
    </lineage>
</organism>
<feature type="region of interest" description="Disordered" evidence="1">
    <location>
        <begin position="1"/>
        <end position="37"/>
    </location>
</feature>
<keyword evidence="3" id="KW-1185">Reference proteome</keyword>
<feature type="compositionally biased region" description="Low complexity" evidence="1">
    <location>
        <begin position="1189"/>
        <end position="1204"/>
    </location>
</feature>
<feature type="region of interest" description="Disordered" evidence="1">
    <location>
        <begin position="1120"/>
        <end position="1247"/>
    </location>
</feature>
<dbReference type="OrthoDB" id="266569at2759"/>
<feature type="compositionally biased region" description="Basic and acidic residues" evidence="1">
    <location>
        <begin position="1165"/>
        <end position="1187"/>
    </location>
</feature>
<feature type="compositionally biased region" description="Basic and acidic residues" evidence="1">
    <location>
        <begin position="554"/>
        <end position="566"/>
    </location>
</feature>
<feature type="compositionally biased region" description="Polar residues" evidence="1">
    <location>
        <begin position="1147"/>
        <end position="1164"/>
    </location>
</feature>
<dbReference type="EMBL" id="BLBS01000025">
    <property type="protein sequence ID" value="GET88160.1"/>
    <property type="molecule type" value="Genomic_DNA"/>
</dbReference>
<reference evidence="2" key="1">
    <citation type="submission" date="2019-11" db="EMBL/GenBank/DDBJ databases">
        <title>Leishmania tarentolae CDS.</title>
        <authorList>
            <person name="Goto Y."/>
            <person name="Yamagishi J."/>
        </authorList>
    </citation>
    <scope>NUCLEOTIDE SEQUENCE [LARGE SCALE GENOMIC DNA]</scope>
    <source>
        <strain evidence="2">Parrot Tar II</strain>
    </source>
</reference>
<feature type="region of interest" description="Disordered" evidence="1">
    <location>
        <begin position="540"/>
        <end position="566"/>
    </location>
</feature>
<protein>
    <submittedName>
        <fullName evidence="2">Uncharacterized protein</fullName>
    </submittedName>
</protein>
<gene>
    <name evidence="2" type="ORF">LtaPh_2010000</name>
</gene>
<feature type="region of interest" description="Disordered" evidence="1">
    <location>
        <begin position="694"/>
        <end position="729"/>
    </location>
</feature>
<feature type="compositionally biased region" description="Polar residues" evidence="1">
    <location>
        <begin position="694"/>
        <end position="705"/>
    </location>
</feature>
<feature type="compositionally biased region" description="Polar residues" evidence="1">
    <location>
        <begin position="1209"/>
        <end position="1221"/>
    </location>
</feature>
<name>A0A640KEM0_LEITA</name>
<evidence type="ECO:0000256" key="1">
    <source>
        <dbReference type="SAM" id="MobiDB-lite"/>
    </source>
</evidence>
<proteinExistence type="predicted"/>
<dbReference type="AlphaFoldDB" id="A0A640KEM0"/>
<feature type="region of interest" description="Disordered" evidence="1">
    <location>
        <begin position="341"/>
        <end position="414"/>
    </location>
</feature>
<feature type="compositionally biased region" description="Low complexity" evidence="1">
    <location>
        <begin position="892"/>
        <end position="904"/>
    </location>
</feature>
<dbReference type="Proteomes" id="UP000419144">
    <property type="component" value="Unassembled WGS sequence"/>
</dbReference>